<dbReference type="InterPro" id="IPR057948">
    <property type="entry name" value="TPR_TRIP12_N"/>
</dbReference>
<dbReference type="InterPro" id="IPR005814">
    <property type="entry name" value="Aminotrans_3"/>
</dbReference>
<feature type="compositionally biased region" description="Polar residues" evidence="3">
    <location>
        <begin position="578"/>
        <end position="589"/>
    </location>
</feature>
<protein>
    <recommendedName>
        <fullName evidence="4">E3 ubiquitin-protein ligase TRIP12-like TPR repeats domain-containing protein</fullName>
    </recommendedName>
</protein>
<feature type="domain" description="E3 ubiquitin-protein ligase TRIP12-like TPR repeats" evidence="4">
    <location>
        <begin position="868"/>
        <end position="933"/>
    </location>
</feature>
<dbReference type="InterPro" id="IPR016024">
    <property type="entry name" value="ARM-type_fold"/>
</dbReference>
<keyword evidence="2" id="KW-0663">Pyridoxal phosphate</keyword>
<dbReference type="InterPro" id="IPR011989">
    <property type="entry name" value="ARM-like"/>
</dbReference>
<evidence type="ECO:0000256" key="3">
    <source>
        <dbReference type="SAM" id="MobiDB-lite"/>
    </source>
</evidence>
<feature type="compositionally biased region" description="Polar residues" evidence="3">
    <location>
        <begin position="620"/>
        <end position="635"/>
    </location>
</feature>
<dbReference type="GO" id="GO:0005829">
    <property type="term" value="C:cytosol"/>
    <property type="evidence" value="ECO:0007669"/>
    <property type="project" value="TreeGrafter"/>
</dbReference>
<dbReference type="GO" id="GO:0008483">
    <property type="term" value="F:transaminase activity"/>
    <property type="evidence" value="ECO:0007669"/>
    <property type="project" value="InterPro"/>
</dbReference>
<accession>A0A9W8JVG9</accession>
<dbReference type="Pfam" id="PF00202">
    <property type="entry name" value="Aminotran_3"/>
    <property type="match status" value="1"/>
</dbReference>
<feature type="region of interest" description="Disordered" evidence="3">
    <location>
        <begin position="1"/>
        <end position="24"/>
    </location>
</feature>
<feature type="region of interest" description="Disordered" evidence="3">
    <location>
        <begin position="1172"/>
        <end position="1227"/>
    </location>
</feature>
<evidence type="ECO:0000256" key="2">
    <source>
        <dbReference type="ARBA" id="ARBA00022898"/>
    </source>
</evidence>
<dbReference type="OrthoDB" id="10261433at2759"/>
<feature type="compositionally biased region" description="Acidic residues" evidence="3">
    <location>
        <begin position="715"/>
        <end position="730"/>
    </location>
</feature>
<reference evidence="5" key="1">
    <citation type="submission" date="2022-07" db="EMBL/GenBank/DDBJ databases">
        <title>Genome Sequence of Agrocybe chaxingu.</title>
        <authorList>
            <person name="Buettner E."/>
        </authorList>
    </citation>
    <scope>NUCLEOTIDE SEQUENCE</scope>
    <source>
        <strain evidence="5">MP-N11</strain>
    </source>
</reference>
<feature type="compositionally biased region" description="Low complexity" evidence="3">
    <location>
        <begin position="1172"/>
        <end position="1193"/>
    </location>
</feature>
<proteinExistence type="inferred from homology"/>
<dbReference type="PANTHER" id="PTHR43094:SF1">
    <property type="entry name" value="AMINOTRANSFERASE CLASS-III"/>
    <property type="match status" value="1"/>
</dbReference>
<keyword evidence="6" id="KW-1185">Reference proteome</keyword>
<dbReference type="InterPro" id="IPR015421">
    <property type="entry name" value="PyrdxlP-dep_Trfase_major"/>
</dbReference>
<dbReference type="Proteomes" id="UP001148786">
    <property type="component" value="Unassembled WGS sequence"/>
</dbReference>
<comment type="caution">
    <text evidence="5">The sequence shown here is derived from an EMBL/GenBank/DDBJ whole genome shotgun (WGS) entry which is preliminary data.</text>
</comment>
<dbReference type="Gene3D" id="3.90.1150.10">
    <property type="entry name" value="Aspartate Aminotransferase, domain 1"/>
    <property type="match status" value="1"/>
</dbReference>
<dbReference type="EMBL" id="JANKHO010001123">
    <property type="protein sequence ID" value="KAJ3503569.1"/>
    <property type="molecule type" value="Genomic_DNA"/>
</dbReference>
<feature type="compositionally biased region" description="Polar residues" evidence="3">
    <location>
        <begin position="1"/>
        <end position="12"/>
    </location>
</feature>
<dbReference type="AlphaFoldDB" id="A0A9W8JVG9"/>
<feature type="compositionally biased region" description="Low complexity" evidence="3">
    <location>
        <begin position="642"/>
        <end position="661"/>
    </location>
</feature>
<dbReference type="Pfam" id="PF25579">
    <property type="entry name" value="TPR_TRIP12_N"/>
    <property type="match status" value="1"/>
</dbReference>
<feature type="compositionally biased region" description="Polar residues" evidence="3">
    <location>
        <begin position="1196"/>
        <end position="1205"/>
    </location>
</feature>
<name>A0A9W8JVG9_9AGAR</name>
<gene>
    <name evidence="5" type="ORF">NLJ89_g8371</name>
</gene>
<dbReference type="Gene3D" id="1.25.10.10">
    <property type="entry name" value="Leucine-rich Repeat Variant"/>
    <property type="match status" value="1"/>
</dbReference>
<sequence length="1227" mass="131195">MAPASEVNQPSHSYPDKSSKPIPHATSILHRTPWQPPVAVSAEGIYVDLEGGKRVIDAVGGAAVACIGNSHPTVMQAIKDQVDQVSYVYNMQLSNKPAEALAKKLVETSRGAFALCGFASGGSEAMESVLKLARQYFFETGQPRRTNFIARQLSFHGNTLGTLSLAYHPIRRAPYAAILDDRHFHHVSPAYAKRFQKSGESEEQYVERLRQELENKFLELGPDTVIGFVAETVVGATTGVLAAPKGYFKAMKSVCDKYGALFILDEVMSGMGRMGTLHAWESFGDGIAPDIQAVAKGLGGGYASIGAVLMSQRIADGAHPLACAASLAVQNVIEQENLLENIRTQGTYLESLLKKGLASPNSLAAPYIFDIRGGGGFWAVEFDFADSPIDFEGKAFALIVQAKALANGLIVMGMVGGANLEGTKGDHIIISPAYNVTKAEIEKITEIFSPPRGSNLLLNVYTPGSMAGSSASTAHPNPVHQDSLPDIPQESKPIRTSARVKAAKQKTQSSSQGKGRDSANPEQQQGVSTPTVESISTRTARVSPVKASRTGERSTGKGKAKEVQQESPRSNKRPRRGQVSTQVILSINEPSRDPKGKKRAAPEPEEDEIAGPSVKRPRSSGYSLRSTSASAQPSEMTRKSRTTTSKGKAALKSKMAAASSSRIEDEDVEMMDAELTRHDSSDGDEQLEEKMDVEEAVQKEDHLKPNADEKPGGPEQDDDDDDDDDDEDGDGDHSGEGRIPSNDAGPIPGGMDEATALAIFGDYRQFGSYMMSLSSRLKTMLNNIKTTADPTTRLLTLQELSELLSISTEDTLAGSFQVEQFVKELVKILGGRSADENEEEDNDGGDRDEDAALAAALAMSSGGAYQGDENLEAQVLACRCLANLMEALPGVAHTVVYHGAIPVLCSKLIEISYIDLAEQTLSTMEKISEEFPSSIVREGGLAALLNYLDFFSIAVQRTALQAASNCCRNVSSEHFPMIRGVWPIIRNCLAYSDQRLVEFACLCVIRVIDSYHRSSVENLESLVDTDLIKAVNQLLLPAGGSPLIASNTYTLLLRALATSARASANITLALLEADIVDTLYQILTGVLPSASEDHSDQGGSASGQGLGGGLADMTIMENLAHRPKDQVEEALSLVSELLPPLPKDGVFDHKAYSEKSLARMVKARAKADRAAARLAAQSQSQAAAQPPLTAPAAESATMSTNQVTDDTAPIVTEGASQDAEDNTAPIC</sequence>
<dbReference type="PANTHER" id="PTHR43094">
    <property type="entry name" value="AMINOTRANSFERASE"/>
    <property type="match status" value="1"/>
</dbReference>
<comment type="similarity">
    <text evidence="1">Belongs to the class-III pyridoxal-phosphate-dependent aminotransferase family.</text>
</comment>
<organism evidence="5 6">
    <name type="scientific">Agrocybe chaxingu</name>
    <dbReference type="NCBI Taxonomy" id="84603"/>
    <lineage>
        <taxon>Eukaryota</taxon>
        <taxon>Fungi</taxon>
        <taxon>Dikarya</taxon>
        <taxon>Basidiomycota</taxon>
        <taxon>Agaricomycotina</taxon>
        <taxon>Agaricomycetes</taxon>
        <taxon>Agaricomycetidae</taxon>
        <taxon>Agaricales</taxon>
        <taxon>Agaricineae</taxon>
        <taxon>Strophariaceae</taxon>
        <taxon>Agrocybe</taxon>
    </lineage>
</organism>
<feature type="compositionally biased region" description="Acidic residues" evidence="3">
    <location>
        <begin position="682"/>
        <end position="695"/>
    </location>
</feature>
<feature type="compositionally biased region" description="Basic and acidic residues" evidence="3">
    <location>
        <begin position="549"/>
        <end position="564"/>
    </location>
</feature>
<dbReference type="CDD" id="cd00610">
    <property type="entry name" value="OAT_like"/>
    <property type="match status" value="1"/>
</dbReference>
<evidence type="ECO:0000256" key="1">
    <source>
        <dbReference type="ARBA" id="ARBA00008954"/>
    </source>
</evidence>
<dbReference type="InterPro" id="IPR015424">
    <property type="entry name" value="PyrdxlP-dep_Trfase"/>
</dbReference>
<evidence type="ECO:0000313" key="5">
    <source>
        <dbReference type="EMBL" id="KAJ3503569.1"/>
    </source>
</evidence>
<feature type="region of interest" description="Disordered" evidence="3">
    <location>
        <begin position="467"/>
        <end position="750"/>
    </location>
</feature>
<dbReference type="Gene3D" id="3.40.640.10">
    <property type="entry name" value="Type I PLP-dependent aspartate aminotransferase-like (Major domain)"/>
    <property type="match status" value="1"/>
</dbReference>
<evidence type="ECO:0000313" key="6">
    <source>
        <dbReference type="Proteomes" id="UP001148786"/>
    </source>
</evidence>
<evidence type="ECO:0000259" key="4">
    <source>
        <dbReference type="Pfam" id="PF25579"/>
    </source>
</evidence>
<feature type="compositionally biased region" description="Polar residues" evidence="3">
    <location>
        <begin position="520"/>
        <end position="540"/>
    </location>
</feature>
<dbReference type="InterPro" id="IPR015422">
    <property type="entry name" value="PyrdxlP-dep_Trfase_small"/>
</dbReference>
<dbReference type="GO" id="GO:0030170">
    <property type="term" value="F:pyridoxal phosphate binding"/>
    <property type="evidence" value="ECO:0007669"/>
    <property type="project" value="InterPro"/>
</dbReference>
<dbReference type="SUPFAM" id="SSF53383">
    <property type="entry name" value="PLP-dependent transferases"/>
    <property type="match status" value="1"/>
</dbReference>
<dbReference type="SUPFAM" id="SSF48371">
    <property type="entry name" value="ARM repeat"/>
    <property type="match status" value="1"/>
</dbReference>
<feature type="compositionally biased region" description="Basic and acidic residues" evidence="3">
    <location>
        <begin position="696"/>
        <end position="712"/>
    </location>
</feature>